<feature type="region of interest" description="Disordered" evidence="1">
    <location>
        <begin position="45"/>
        <end position="78"/>
    </location>
</feature>
<name>A0A1B6PQA8_SORBI</name>
<dbReference type="Proteomes" id="UP000000768">
    <property type="component" value="Chromosome 5"/>
</dbReference>
<dbReference type="AlphaFoldDB" id="A0A1B6PQA8"/>
<evidence type="ECO:0000256" key="1">
    <source>
        <dbReference type="SAM" id="MobiDB-lite"/>
    </source>
</evidence>
<evidence type="ECO:0000313" key="3">
    <source>
        <dbReference type="Proteomes" id="UP000000768"/>
    </source>
</evidence>
<protein>
    <submittedName>
        <fullName evidence="2">Uncharacterized protein</fullName>
    </submittedName>
</protein>
<keyword evidence="3" id="KW-1185">Reference proteome</keyword>
<dbReference type="InParanoid" id="A0A1B6PQA8"/>
<evidence type="ECO:0000313" key="2">
    <source>
        <dbReference type="EMBL" id="KXG27851.1"/>
    </source>
</evidence>
<gene>
    <name evidence="2" type="ORF">SORBI_3005G053700</name>
</gene>
<organism evidence="2 3">
    <name type="scientific">Sorghum bicolor</name>
    <name type="common">Sorghum</name>
    <name type="synonym">Sorghum vulgare</name>
    <dbReference type="NCBI Taxonomy" id="4558"/>
    <lineage>
        <taxon>Eukaryota</taxon>
        <taxon>Viridiplantae</taxon>
        <taxon>Streptophyta</taxon>
        <taxon>Embryophyta</taxon>
        <taxon>Tracheophyta</taxon>
        <taxon>Spermatophyta</taxon>
        <taxon>Magnoliopsida</taxon>
        <taxon>Liliopsida</taxon>
        <taxon>Poales</taxon>
        <taxon>Poaceae</taxon>
        <taxon>PACMAD clade</taxon>
        <taxon>Panicoideae</taxon>
        <taxon>Andropogonodae</taxon>
        <taxon>Andropogoneae</taxon>
        <taxon>Sorghinae</taxon>
        <taxon>Sorghum</taxon>
    </lineage>
</organism>
<accession>A0A1B6PQA8</accession>
<dbReference type="Gramene" id="KXG27851">
    <property type="protein sequence ID" value="KXG27851"/>
    <property type="gene ID" value="SORBI_3005G053700"/>
</dbReference>
<proteinExistence type="predicted"/>
<reference evidence="2 3" key="1">
    <citation type="journal article" date="2009" name="Nature">
        <title>The Sorghum bicolor genome and the diversification of grasses.</title>
        <authorList>
            <person name="Paterson A.H."/>
            <person name="Bowers J.E."/>
            <person name="Bruggmann R."/>
            <person name="Dubchak I."/>
            <person name="Grimwood J."/>
            <person name="Gundlach H."/>
            <person name="Haberer G."/>
            <person name="Hellsten U."/>
            <person name="Mitros T."/>
            <person name="Poliakov A."/>
            <person name="Schmutz J."/>
            <person name="Spannagl M."/>
            <person name="Tang H."/>
            <person name="Wang X."/>
            <person name="Wicker T."/>
            <person name="Bharti A.K."/>
            <person name="Chapman J."/>
            <person name="Feltus F.A."/>
            <person name="Gowik U."/>
            <person name="Grigoriev I.V."/>
            <person name="Lyons E."/>
            <person name="Maher C.A."/>
            <person name="Martis M."/>
            <person name="Narechania A."/>
            <person name="Otillar R.P."/>
            <person name="Penning B.W."/>
            <person name="Salamov A.A."/>
            <person name="Wang Y."/>
            <person name="Zhang L."/>
            <person name="Carpita N.C."/>
            <person name="Freeling M."/>
            <person name="Gingle A.R."/>
            <person name="Hash C.T."/>
            <person name="Keller B."/>
            <person name="Klein P."/>
            <person name="Kresovich S."/>
            <person name="McCann M.C."/>
            <person name="Ming R."/>
            <person name="Peterson D.G."/>
            <person name="Mehboob-ur-Rahman"/>
            <person name="Ware D."/>
            <person name="Westhoff P."/>
            <person name="Mayer K.F."/>
            <person name="Messing J."/>
            <person name="Rokhsar D.S."/>
        </authorList>
    </citation>
    <scope>NUCLEOTIDE SEQUENCE [LARGE SCALE GENOMIC DNA]</scope>
    <source>
        <strain evidence="3">cv. BTx623</strain>
    </source>
</reference>
<reference evidence="3" key="2">
    <citation type="journal article" date="2018" name="Plant J.">
        <title>The Sorghum bicolor reference genome: improved assembly, gene annotations, a transcriptome atlas, and signatures of genome organization.</title>
        <authorList>
            <person name="McCormick R.F."/>
            <person name="Truong S.K."/>
            <person name="Sreedasyam A."/>
            <person name="Jenkins J."/>
            <person name="Shu S."/>
            <person name="Sims D."/>
            <person name="Kennedy M."/>
            <person name="Amirebrahimi M."/>
            <person name="Weers B.D."/>
            <person name="McKinley B."/>
            <person name="Mattison A."/>
            <person name="Morishige D.T."/>
            <person name="Grimwood J."/>
            <person name="Schmutz J."/>
            <person name="Mullet J.E."/>
        </authorList>
    </citation>
    <scope>NUCLEOTIDE SEQUENCE [LARGE SCALE GENOMIC DNA]</scope>
    <source>
        <strain evidence="3">cv. BTx623</strain>
    </source>
</reference>
<dbReference type="EMBL" id="CM000764">
    <property type="protein sequence ID" value="KXG27851.1"/>
    <property type="molecule type" value="Genomic_DNA"/>
</dbReference>
<sequence>MQKVECTKYCFHKDYKNRLHNRLSACLDSTTKRTKLPGTFLSHLALSPHDPLQPPSPSLNHHRFPSQLKQPSRRHQPATATLADNLNPSCFSSFSSQSSSSIWLVRSAMSMPIPA</sequence>